<dbReference type="EMBL" id="UHFO01000001">
    <property type="protein sequence ID" value="SUN64790.1"/>
    <property type="molecule type" value="Genomic_DNA"/>
</dbReference>
<name>A0A9X5LWG8_STREQ</name>
<feature type="domain" description="HTH araC/xylS-type" evidence="4">
    <location>
        <begin position="290"/>
        <end position="387"/>
    </location>
</feature>
<evidence type="ECO:0000313" key="6">
    <source>
        <dbReference type="Proteomes" id="UP000254559"/>
    </source>
</evidence>
<dbReference type="PANTHER" id="PTHR43280">
    <property type="entry name" value="ARAC-FAMILY TRANSCRIPTIONAL REGULATOR"/>
    <property type="match status" value="1"/>
</dbReference>
<dbReference type="InterPro" id="IPR018060">
    <property type="entry name" value="HTH_AraC"/>
</dbReference>
<dbReference type="PROSITE" id="PS00041">
    <property type="entry name" value="HTH_ARAC_FAMILY_1"/>
    <property type="match status" value="1"/>
</dbReference>
<keyword evidence="3" id="KW-0804">Transcription</keyword>
<reference evidence="5 6" key="1">
    <citation type="submission" date="2018-06" db="EMBL/GenBank/DDBJ databases">
        <authorList>
            <consortium name="Pathogen Informatics"/>
            <person name="Doyle S."/>
        </authorList>
    </citation>
    <scope>NUCLEOTIDE SEQUENCE [LARGE SCALE GENOMIC DNA]</scope>
    <source>
        <strain evidence="5 6">NCTC11564</strain>
    </source>
</reference>
<keyword evidence="1" id="KW-0805">Transcription regulation</keyword>
<evidence type="ECO:0000256" key="2">
    <source>
        <dbReference type="ARBA" id="ARBA00023125"/>
    </source>
</evidence>
<dbReference type="InterPro" id="IPR018062">
    <property type="entry name" value="HTH_AraC-typ_CS"/>
</dbReference>
<accession>A0A9X5LWG8</accession>
<dbReference type="Proteomes" id="UP000254559">
    <property type="component" value="Unassembled WGS sequence"/>
</dbReference>
<organism evidence="5 6">
    <name type="scientific">Streptococcus dysgalactiae subsp. equisimilis</name>
    <name type="common">Streptococcus equisimilis</name>
    <dbReference type="NCBI Taxonomy" id="119602"/>
    <lineage>
        <taxon>Bacteria</taxon>
        <taxon>Bacillati</taxon>
        <taxon>Bacillota</taxon>
        <taxon>Bacilli</taxon>
        <taxon>Lactobacillales</taxon>
        <taxon>Streptococcaceae</taxon>
        <taxon>Streptococcus</taxon>
    </lineage>
</organism>
<dbReference type="PROSITE" id="PS01124">
    <property type="entry name" value="HTH_ARAC_FAMILY_2"/>
    <property type="match status" value="1"/>
</dbReference>
<evidence type="ECO:0000256" key="3">
    <source>
        <dbReference type="ARBA" id="ARBA00023163"/>
    </source>
</evidence>
<evidence type="ECO:0000259" key="4">
    <source>
        <dbReference type="PROSITE" id="PS01124"/>
    </source>
</evidence>
<dbReference type="SUPFAM" id="SSF46689">
    <property type="entry name" value="Homeodomain-like"/>
    <property type="match status" value="2"/>
</dbReference>
<comment type="caution">
    <text evidence="5">The sequence shown here is derived from an EMBL/GenBank/DDBJ whole genome shotgun (WGS) entry which is preliminary data.</text>
</comment>
<dbReference type="Gene3D" id="1.10.10.60">
    <property type="entry name" value="Homeodomain-like"/>
    <property type="match status" value="2"/>
</dbReference>
<dbReference type="NCBIfam" id="TIGR04094">
    <property type="entry name" value="adjacent_YSIRK"/>
    <property type="match status" value="1"/>
</dbReference>
<sequence length="388" mass="45264">MSKLIKSLHTCLKTTIAVFNDKQKLINHYQYDNSNTIVYQYLRMLEELDEVDRHFCFLQGQFEEMFLLYKDKKSKLTLIIGPWRTNPINVDNLNNLTSSYKHQLIEFLEKLPIFFLNDIEELLTLVHFCFSKEESNLLEFPLQHYVQSLLDNECYQVSSYLLEENYATYDYIYQQENTVLQCVRSGDTEQLLHLKSDLSNFLSVPQTGNSLRSEKNFSIILCEKLSSVSIEVGMNFAKAYHIRNMFVKKIEKSQTLPQVAKNRAAAFVYFTHEIGKLNSKTSLFQSPFINAVIHYLYNNLHQKLSTKEVASHFNISESKLRKDFKAVTKVTVKDYFFNLKIKKAMEMLKSGVKVEDTALALGFKNVSHFSRVFKSTTKLSPKQFQIQS</sequence>
<dbReference type="InterPro" id="IPR009057">
    <property type="entry name" value="Homeodomain-like_sf"/>
</dbReference>
<dbReference type="GO" id="GO:0043565">
    <property type="term" value="F:sequence-specific DNA binding"/>
    <property type="evidence" value="ECO:0007669"/>
    <property type="project" value="InterPro"/>
</dbReference>
<gene>
    <name evidence="5" type="ORF">NCTC11564_01909</name>
</gene>
<evidence type="ECO:0000256" key="1">
    <source>
        <dbReference type="ARBA" id="ARBA00023015"/>
    </source>
</evidence>
<dbReference type="GO" id="GO:0003700">
    <property type="term" value="F:DNA-binding transcription factor activity"/>
    <property type="evidence" value="ECO:0007669"/>
    <property type="project" value="InterPro"/>
</dbReference>
<dbReference type="RefSeq" id="WP_022555079.1">
    <property type="nucleotide sequence ID" value="NZ_AP023393.1"/>
</dbReference>
<dbReference type="Pfam" id="PF12833">
    <property type="entry name" value="HTH_18"/>
    <property type="match status" value="1"/>
</dbReference>
<dbReference type="InterPro" id="IPR024022">
    <property type="entry name" value="Tscrpt_reg_HTH_surface_antigen"/>
</dbReference>
<evidence type="ECO:0000313" key="5">
    <source>
        <dbReference type="EMBL" id="SUN64790.1"/>
    </source>
</evidence>
<keyword evidence="2" id="KW-0238">DNA-binding</keyword>
<dbReference type="AlphaFoldDB" id="A0A9X5LWG8"/>
<protein>
    <submittedName>
        <fullName evidence="5">AraC family transcriptional regulator</fullName>
    </submittedName>
</protein>
<dbReference type="SMART" id="SM00342">
    <property type="entry name" value="HTH_ARAC"/>
    <property type="match status" value="1"/>
</dbReference>
<dbReference type="GeneID" id="83690073"/>
<proteinExistence type="predicted"/>
<dbReference type="PANTHER" id="PTHR43280:SF10">
    <property type="entry name" value="REGULATORY PROTEIN POCR"/>
    <property type="match status" value="1"/>
</dbReference>